<sequence>MAAGCQRGGNARAELRRVAASDWMQLREGQVDRHGVGKAEPGNGWLGFGGSGDEVMVVAVDGECQAKLATNLLGERRRDGGDRWWWGVVVWYGGAVVGEMAEASSGSLCARRWGSGVIEVIGGGGRERRRESSTPRRPIAELGVVAASDRWINGGVSLSTPFGMAWVFQRRGSATRRAWVLGASSPAGFAMQVLHCGRCTAMSCDEYFVSIIA</sequence>
<protein>
    <submittedName>
        <fullName evidence="1">Uncharacterized protein</fullName>
    </submittedName>
</protein>
<evidence type="ECO:0000313" key="2">
    <source>
        <dbReference type="Proteomes" id="UP000479710"/>
    </source>
</evidence>
<reference evidence="1 2" key="1">
    <citation type="submission" date="2019-11" db="EMBL/GenBank/DDBJ databases">
        <title>Whole genome sequence of Oryza granulata.</title>
        <authorList>
            <person name="Li W."/>
        </authorList>
    </citation>
    <scope>NUCLEOTIDE SEQUENCE [LARGE SCALE GENOMIC DNA]</scope>
    <source>
        <strain evidence="2">cv. Menghai</strain>
        <tissue evidence="1">Leaf</tissue>
    </source>
</reference>
<proteinExistence type="predicted"/>
<dbReference type="AlphaFoldDB" id="A0A6G1CLE4"/>
<organism evidence="1 2">
    <name type="scientific">Oryza meyeriana var. granulata</name>
    <dbReference type="NCBI Taxonomy" id="110450"/>
    <lineage>
        <taxon>Eukaryota</taxon>
        <taxon>Viridiplantae</taxon>
        <taxon>Streptophyta</taxon>
        <taxon>Embryophyta</taxon>
        <taxon>Tracheophyta</taxon>
        <taxon>Spermatophyta</taxon>
        <taxon>Magnoliopsida</taxon>
        <taxon>Liliopsida</taxon>
        <taxon>Poales</taxon>
        <taxon>Poaceae</taxon>
        <taxon>BOP clade</taxon>
        <taxon>Oryzoideae</taxon>
        <taxon>Oryzeae</taxon>
        <taxon>Oryzinae</taxon>
        <taxon>Oryza</taxon>
        <taxon>Oryza meyeriana</taxon>
    </lineage>
</organism>
<accession>A0A6G1CLE4</accession>
<comment type="caution">
    <text evidence="1">The sequence shown here is derived from an EMBL/GenBank/DDBJ whole genome shotgun (WGS) entry which is preliminary data.</text>
</comment>
<dbReference type="Proteomes" id="UP000479710">
    <property type="component" value="Unassembled WGS sequence"/>
</dbReference>
<evidence type="ECO:0000313" key="1">
    <source>
        <dbReference type="EMBL" id="KAF0900960.1"/>
    </source>
</evidence>
<dbReference type="EMBL" id="SPHZ02000009">
    <property type="protein sequence ID" value="KAF0900960.1"/>
    <property type="molecule type" value="Genomic_DNA"/>
</dbReference>
<keyword evidence="2" id="KW-1185">Reference proteome</keyword>
<gene>
    <name evidence="1" type="ORF">E2562_037157</name>
</gene>
<name>A0A6G1CLE4_9ORYZ</name>